<evidence type="ECO:0000259" key="2">
    <source>
        <dbReference type="Pfam" id="PF00899"/>
    </source>
</evidence>
<feature type="compositionally biased region" description="Low complexity" evidence="1">
    <location>
        <begin position="433"/>
        <end position="447"/>
    </location>
</feature>
<feature type="compositionally biased region" description="Low complexity" evidence="1">
    <location>
        <begin position="261"/>
        <end position="292"/>
    </location>
</feature>
<keyword evidence="4" id="KW-1185">Reference proteome</keyword>
<dbReference type="Pfam" id="PF00899">
    <property type="entry name" value="ThiF"/>
    <property type="match status" value="1"/>
</dbReference>
<evidence type="ECO:0000313" key="3">
    <source>
        <dbReference type="EMBL" id="SEU29245.1"/>
    </source>
</evidence>
<feature type="domain" description="THIF-type NAD/FAD binding fold" evidence="2">
    <location>
        <begin position="159"/>
        <end position="231"/>
    </location>
</feature>
<dbReference type="EMBL" id="FOHX01000009">
    <property type="protein sequence ID" value="SEU29245.1"/>
    <property type="molecule type" value="Genomic_DNA"/>
</dbReference>
<feature type="compositionally biased region" description="Gly residues" evidence="1">
    <location>
        <begin position="404"/>
        <end position="414"/>
    </location>
</feature>
<dbReference type="Proteomes" id="UP000199361">
    <property type="component" value="Unassembled WGS sequence"/>
</dbReference>
<evidence type="ECO:0000256" key="1">
    <source>
        <dbReference type="SAM" id="MobiDB-lite"/>
    </source>
</evidence>
<protein>
    <submittedName>
        <fullName evidence="3">ThiF family protein</fullName>
    </submittedName>
</protein>
<sequence length="634" mass="65196">GGGRRAAGGGRRAAATSYPQAARNALGIMLRRANLPAMRPRVKPALRRVLRDEQTLQYGVHPLRAVVMSGLTRPIRQWLECLDGTRDLDHVLNAATAAGLDECHARSLLDQLTAQGTLHDAGACPGVLREISLAERDRMRPDLDALDLASTSPDCGLGLLARRRASRVRVYGAGRVGAQIVALLAAAGVGHIRVIDPGIVRPAHITPGGLSWAEVGMTREEGAAAVARRLTSGGRPPVPDIPDDTPAPAFPGSPGSRSVQSPAGAPVAASRPSRSAVPGQTPPTAARTGAHTEAGRGAGTGAGAGRGASARTDAGRGANPHTDAGRDAGARAGAGRGAGARTTGVSGADGGSRAGAVGRTSSPAIPQVAPSGGSPVGRHRGAVPPADERSSGRGRPAAWQGTGSRAGTGTGTGRNRGADTGTDMRYLGRPPSQRAAELAARQEALAPPRKPRNGRYVDGHDLVRPTVEVLAGGTYLGDQSDRPDLVVIAPVTPLDGVLANELTALGIPHLLAAAFEGHGMVGPLVLPGRTACLHCLDLARRDRDPAWAIVTATVGGYPPGEIACDATLATLVAAETVGHALAHLDGKDSAVTNGTMDVTPDWRWKRSAWEQHPHCRCMRNNPSPLTMVMSPHRD</sequence>
<name>A0A1I0KTS5_9ACTN</name>
<dbReference type="GO" id="GO:0008641">
    <property type="term" value="F:ubiquitin-like modifier activating enzyme activity"/>
    <property type="evidence" value="ECO:0007669"/>
    <property type="project" value="InterPro"/>
</dbReference>
<reference evidence="3 4" key="1">
    <citation type="submission" date="2016-10" db="EMBL/GenBank/DDBJ databases">
        <authorList>
            <person name="de Groot N.N."/>
        </authorList>
    </citation>
    <scope>NUCLEOTIDE SEQUENCE [LARGE SCALE GENOMIC DNA]</scope>
    <source>
        <strain evidence="3 4">CGMCC 4.5598</strain>
    </source>
</reference>
<feature type="non-terminal residue" evidence="3">
    <location>
        <position position="1"/>
    </location>
</feature>
<dbReference type="SUPFAM" id="SSF69572">
    <property type="entry name" value="Activating enzymes of the ubiquitin-like proteins"/>
    <property type="match status" value="1"/>
</dbReference>
<dbReference type="AlphaFoldDB" id="A0A1I0KTS5"/>
<feature type="compositionally biased region" description="Low complexity" evidence="1">
    <location>
        <begin position="307"/>
        <end position="318"/>
    </location>
</feature>
<gene>
    <name evidence="3" type="ORF">SAMN05421811_109344</name>
</gene>
<proteinExistence type="predicted"/>
<dbReference type="InterPro" id="IPR035985">
    <property type="entry name" value="Ubiquitin-activating_enz"/>
</dbReference>
<dbReference type="Gene3D" id="3.40.50.720">
    <property type="entry name" value="NAD(P)-binding Rossmann-like Domain"/>
    <property type="match status" value="2"/>
</dbReference>
<accession>A0A1I0KTS5</accession>
<dbReference type="InterPro" id="IPR000594">
    <property type="entry name" value="ThiF_NAD_FAD-bd"/>
</dbReference>
<evidence type="ECO:0000313" key="4">
    <source>
        <dbReference type="Proteomes" id="UP000199361"/>
    </source>
</evidence>
<dbReference type="STRING" id="568860.SAMN05421811_109344"/>
<feature type="compositionally biased region" description="Gly residues" evidence="1">
    <location>
        <begin position="296"/>
        <end position="306"/>
    </location>
</feature>
<feature type="region of interest" description="Disordered" evidence="1">
    <location>
        <begin position="230"/>
        <end position="458"/>
    </location>
</feature>
<organism evidence="3 4">
    <name type="scientific">Nonomuraea wenchangensis</name>
    <dbReference type="NCBI Taxonomy" id="568860"/>
    <lineage>
        <taxon>Bacteria</taxon>
        <taxon>Bacillati</taxon>
        <taxon>Actinomycetota</taxon>
        <taxon>Actinomycetes</taxon>
        <taxon>Streptosporangiales</taxon>
        <taxon>Streptosporangiaceae</taxon>
        <taxon>Nonomuraea</taxon>
    </lineage>
</organism>